<feature type="compositionally biased region" description="Polar residues" evidence="3">
    <location>
        <begin position="17"/>
        <end position="31"/>
    </location>
</feature>
<feature type="transmembrane region" description="Helical" evidence="4">
    <location>
        <begin position="51"/>
        <end position="73"/>
    </location>
</feature>
<feature type="transmembrane region" description="Helical" evidence="4">
    <location>
        <begin position="212"/>
        <end position="233"/>
    </location>
</feature>
<gene>
    <name evidence="6" type="ORF">BS50DRAFT_546678</name>
</gene>
<evidence type="ECO:0000256" key="3">
    <source>
        <dbReference type="SAM" id="MobiDB-lite"/>
    </source>
</evidence>
<feature type="region of interest" description="Disordered" evidence="3">
    <location>
        <begin position="1"/>
        <end position="45"/>
    </location>
</feature>
<dbReference type="InterPro" id="IPR011701">
    <property type="entry name" value="MFS"/>
</dbReference>
<dbReference type="EMBL" id="KZ678131">
    <property type="protein sequence ID" value="PSN71373.1"/>
    <property type="molecule type" value="Genomic_DNA"/>
</dbReference>
<feature type="transmembrane region" description="Helical" evidence="4">
    <location>
        <begin position="181"/>
        <end position="200"/>
    </location>
</feature>
<feature type="transmembrane region" description="Helical" evidence="4">
    <location>
        <begin position="253"/>
        <end position="273"/>
    </location>
</feature>
<dbReference type="InterPro" id="IPR020846">
    <property type="entry name" value="MFS_dom"/>
</dbReference>
<evidence type="ECO:0000256" key="1">
    <source>
        <dbReference type="ARBA" id="ARBA00004141"/>
    </source>
</evidence>
<dbReference type="PANTHER" id="PTHR11360:SF315">
    <property type="entry name" value="TRANSPORTER MCH2-RELATED"/>
    <property type="match status" value="1"/>
</dbReference>
<feature type="transmembrane region" description="Helical" evidence="4">
    <location>
        <begin position="94"/>
        <end position="116"/>
    </location>
</feature>
<feature type="compositionally biased region" description="Low complexity" evidence="3">
    <location>
        <begin position="33"/>
        <end position="45"/>
    </location>
</feature>
<reference evidence="6 7" key="1">
    <citation type="journal article" date="2018" name="Front. Microbiol.">
        <title>Genome-Wide Analysis of Corynespora cassiicola Leaf Fall Disease Putative Effectors.</title>
        <authorList>
            <person name="Lopez D."/>
            <person name="Ribeiro S."/>
            <person name="Label P."/>
            <person name="Fumanal B."/>
            <person name="Venisse J.S."/>
            <person name="Kohler A."/>
            <person name="de Oliveira R.R."/>
            <person name="Labutti K."/>
            <person name="Lipzen A."/>
            <person name="Lail K."/>
            <person name="Bauer D."/>
            <person name="Ohm R.A."/>
            <person name="Barry K.W."/>
            <person name="Spatafora J."/>
            <person name="Grigoriev I.V."/>
            <person name="Martin F.M."/>
            <person name="Pujade-Renaud V."/>
        </authorList>
    </citation>
    <scope>NUCLEOTIDE SEQUENCE [LARGE SCALE GENOMIC DNA]</scope>
    <source>
        <strain evidence="6 7">Philippines</strain>
    </source>
</reference>
<dbReference type="InterPro" id="IPR036259">
    <property type="entry name" value="MFS_trans_sf"/>
</dbReference>
<dbReference type="PANTHER" id="PTHR11360">
    <property type="entry name" value="MONOCARBOXYLATE TRANSPORTER"/>
    <property type="match status" value="1"/>
</dbReference>
<keyword evidence="4" id="KW-0812">Transmembrane</keyword>
<keyword evidence="7" id="KW-1185">Reference proteome</keyword>
<dbReference type="GO" id="GO:0016020">
    <property type="term" value="C:membrane"/>
    <property type="evidence" value="ECO:0007669"/>
    <property type="project" value="UniProtKB-SubCell"/>
</dbReference>
<dbReference type="InterPro" id="IPR050327">
    <property type="entry name" value="Proton-linked_MCT"/>
</dbReference>
<feature type="transmembrane region" description="Helical" evidence="4">
    <location>
        <begin position="321"/>
        <end position="340"/>
    </location>
</feature>
<feature type="transmembrane region" description="Helical" evidence="4">
    <location>
        <begin position="412"/>
        <end position="430"/>
    </location>
</feature>
<name>A0A2T2P152_CORCC</name>
<evidence type="ECO:0000313" key="7">
    <source>
        <dbReference type="Proteomes" id="UP000240883"/>
    </source>
</evidence>
<evidence type="ECO:0000259" key="5">
    <source>
        <dbReference type="PROSITE" id="PS50850"/>
    </source>
</evidence>
<dbReference type="Proteomes" id="UP000240883">
    <property type="component" value="Unassembled WGS sequence"/>
</dbReference>
<evidence type="ECO:0000256" key="4">
    <source>
        <dbReference type="SAM" id="Phobius"/>
    </source>
</evidence>
<dbReference type="SUPFAM" id="SSF103473">
    <property type="entry name" value="MFS general substrate transporter"/>
    <property type="match status" value="1"/>
</dbReference>
<sequence length="444" mass="48327">MNEKETSDAWNAAPRDQPTSSVTATISSDQYHSPGQQQSDASSSAPPDGGYGWVIVLTVFMVNGFTWGTVAAYSVYLGHYLRRNDYPQASATDFAFVGGFNFSLAVLIAPFVTYIARLYGPRAPMIVGVFLFSGAFLAASFACQLWQLYLTQGIMVGLGVGLIYIPSIAIVSQWFSEKRSLANGICAAGSGIGGLATCFATEAIIQKLDISWALRITAIFVFVTNLIATVLLRSRNSEILPSQKPFDVLLLRNYQFCLLLGWSFVMMFGYITLMFSLPDFSRAIGLTSESSATTAALLNLGAAVGRPLIGFASDKFGRIEITLYLTITCGFMCFGLWVPASTEGLLFTFSILSGAILGIFWAAIGPLTAEIVGLKHLQSGLSLAWLTIVLPTTFAEVIALRLRQFPQSRPYIYPQIFSALSYITASLFLVELLRAKRKQQYGVD</sequence>
<dbReference type="AlphaFoldDB" id="A0A2T2P152"/>
<feature type="domain" description="Major facilitator superfamily (MFS) profile" evidence="5">
    <location>
        <begin position="249"/>
        <end position="444"/>
    </location>
</feature>
<keyword evidence="4" id="KW-1133">Transmembrane helix</keyword>
<dbReference type="Gene3D" id="1.20.1250.20">
    <property type="entry name" value="MFS general substrate transporter like domains"/>
    <property type="match status" value="2"/>
</dbReference>
<feature type="transmembrane region" description="Helical" evidence="4">
    <location>
        <begin position="154"/>
        <end position="175"/>
    </location>
</feature>
<organism evidence="6 7">
    <name type="scientific">Corynespora cassiicola Philippines</name>
    <dbReference type="NCBI Taxonomy" id="1448308"/>
    <lineage>
        <taxon>Eukaryota</taxon>
        <taxon>Fungi</taxon>
        <taxon>Dikarya</taxon>
        <taxon>Ascomycota</taxon>
        <taxon>Pezizomycotina</taxon>
        <taxon>Dothideomycetes</taxon>
        <taxon>Pleosporomycetidae</taxon>
        <taxon>Pleosporales</taxon>
        <taxon>Corynesporascaceae</taxon>
        <taxon>Corynespora</taxon>
    </lineage>
</organism>
<dbReference type="PROSITE" id="PS50850">
    <property type="entry name" value="MFS"/>
    <property type="match status" value="1"/>
</dbReference>
<evidence type="ECO:0000256" key="2">
    <source>
        <dbReference type="ARBA" id="ARBA00006727"/>
    </source>
</evidence>
<dbReference type="OrthoDB" id="6499973at2759"/>
<proteinExistence type="inferred from homology"/>
<feature type="transmembrane region" description="Helical" evidence="4">
    <location>
        <begin position="122"/>
        <end position="142"/>
    </location>
</feature>
<feature type="transmembrane region" description="Helical" evidence="4">
    <location>
        <begin position="381"/>
        <end position="400"/>
    </location>
</feature>
<evidence type="ECO:0000313" key="6">
    <source>
        <dbReference type="EMBL" id="PSN71373.1"/>
    </source>
</evidence>
<feature type="transmembrane region" description="Helical" evidence="4">
    <location>
        <begin position="346"/>
        <end position="369"/>
    </location>
</feature>
<keyword evidence="4" id="KW-0472">Membrane</keyword>
<dbReference type="Pfam" id="PF07690">
    <property type="entry name" value="MFS_1"/>
    <property type="match status" value="1"/>
</dbReference>
<protein>
    <submittedName>
        <fullName evidence="6">Major facilitator superfamily protein</fullName>
    </submittedName>
</protein>
<comment type="similarity">
    <text evidence="2">Belongs to the major facilitator superfamily. Monocarboxylate porter (TC 2.A.1.13) family.</text>
</comment>
<accession>A0A2T2P152</accession>
<dbReference type="GO" id="GO:0022857">
    <property type="term" value="F:transmembrane transporter activity"/>
    <property type="evidence" value="ECO:0007669"/>
    <property type="project" value="InterPro"/>
</dbReference>
<comment type="subcellular location">
    <subcellularLocation>
        <location evidence="1">Membrane</location>
        <topology evidence="1">Multi-pass membrane protein</topology>
    </subcellularLocation>
</comment>